<dbReference type="GO" id="GO:0016887">
    <property type="term" value="F:ATP hydrolysis activity"/>
    <property type="evidence" value="ECO:0007669"/>
    <property type="project" value="InterPro"/>
</dbReference>
<evidence type="ECO:0000256" key="10">
    <source>
        <dbReference type="SAM" id="Phobius"/>
    </source>
</evidence>
<feature type="transmembrane region" description="Helical" evidence="10">
    <location>
        <begin position="242"/>
        <end position="261"/>
    </location>
</feature>
<dbReference type="FunFam" id="3.40.50.300:FF:000221">
    <property type="entry name" value="Multidrug ABC transporter ATP-binding protein"/>
    <property type="match status" value="1"/>
</dbReference>
<dbReference type="SUPFAM" id="SSF90123">
    <property type="entry name" value="ABC transporter transmembrane region"/>
    <property type="match status" value="1"/>
</dbReference>
<evidence type="ECO:0000256" key="2">
    <source>
        <dbReference type="ARBA" id="ARBA00022448"/>
    </source>
</evidence>
<reference evidence="13" key="2">
    <citation type="submission" date="2012-04" db="EMBL/GenBank/DDBJ databases">
        <authorList>
            <person name="Depkat-Jakob P."/>
        </authorList>
    </citation>
    <scope>NUCLEOTIDE SEQUENCE</scope>
    <source>
        <strain evidence="13">15X154</strain>
    </source>
</reference>
<dbReference type="InterPro" id="IPR039421">
    <property type="entry name" value="Type_1_exporter"/>
</dbReference>
<evidence type="ECO:0000256" key="5">
    <source>
        <dbReference type="ARBA" id="ARBA00022741"/>
    </source>
</evidence>
<evidence type="ECO:0000256" key="7">
    <source>
        <dbReference type="ARBA" id="ARBA00022989"/>
    </source>
</evidence>
<dbReference type="GO" id="GO:0005524">
    <property type="term" value="F:ATP binding"/>
    <property type="evidence" value="ECO:0007669"/>
    <property type="project" value="UniProtKB-KW"/>
</dbReference>
<organism evidence="13">
    <name type="scientific">Staphylococcus epidermidis</name>
    <dbReference type="NCBI Taxonomy" id="1282"/>
    <lineage>
        <taxon>Bacteria</taxon>
        <taxon>Bacillati</taxon>
        <taxon>Bacillota</taxon>
        <taxon>Bacilli</taxon>
        <taxon>Bacillales</taxon>
        <taxon>Staphylococcaceae</taxon>
        <taxon>Staphylococcus</taxon>
    </lineage>
</organism>
<dbReference type="SUPFAM" id="SSF52540">
    <property type="entry name" value="P-loop containing nucleoside triphosphate hydrolases"/>
    <property type="match status" value="1"/>
</dbReference>
<comment type="subcellular location">
    <subcellularLocation>
        <location evidence="1">Cell membrane</location>
        <topology evidence="1">Multi-pass membrane protein</topology>
    </subcellularLocation>
</comment>
<evidence type="ECO:0000259" key="11">
    <source>
        <dbReference type="PROSITE" id="PS50893"/>
    </source>
</evidence>
<dbReference type="PANTHER" id="PTHR43394">
    <property type="entry name" value="ATP-DEPENDENT PERMEASE MDL1, MITOCHONDRIAL"/>
    <property type="match status" value="1"/>
</dbReference>
<dbReference type="CDD" id="cd18551">
    <property type="entry name" value="ABC_6TM_LmrA_like"/>
    <property type="match status" value="1"/>
</dbReference>
<dbReference type="InterPro" id="IPR027417">
    <property type="entry name" value="P-loop_NTPase"/>
</dbReference>
<evidence type="ECO:0000313" key="13">
    <source>
        <dbReference type="EMBL" id="AFN69431.1"/>
    </source>
</evidence>
<comment type="function">
    <text evidence="9">May be involved in multidrug export. Transmembrane domains (TMD) form a pore in the cell membrane and the ATP-binding domain (NBD) is responsible for energy generation.</text>
</comment>
<keyword evidence="3" id="KW-1003">Cell membrane</keyword>
<evidence type="ECO:0000256" key="8">
    <source>
        <dbReference type="ARBA" id="ARBA00023136"/>
    </source>
</evidence>
<keyword evidence="5" id="KW-0547">Nucleotide-binding</keyword>
<keyword evidence="7 10" id="KW-1133">Transmembrane helix</keyword>
<dbReference type="Gene3D" id="1.20.1560.10">
    <property type="entry name" value="ABC transporter type 1, transmembrane domain"/>
    <property type="match status" value="1"/>
</dbReference>
<evidence type="ECO:0000256" key="9">
    <source>
        <dbReference type="ARBA" id="ARBA00025074"/>
    </source>
</evidence>
<dbReference type="Pfam" id="PF00664">
    <property type="entry name" value="ABC_membrane"/>
    <property type="match status" value="1"/>
</dbReference>
<evidence type="ECO:0000259" key="12">
    <source>
        <dbReference type="PROSITE" id="PS50929"/>
    </source>
</evidence>
<accession>I6ZHK9</accession>
<protein>
    <submittedName>
        <fullName evidence="13">ElxT</fullName>
    </submittedName>
</protein>
<dbReference type="InterPro" id="IPR017871">
    <property type="entry name" value="ABC_transporter-like_CS"/>
</dbReference>
<reference evidence="13" key="1">
    <citation type="journal article" date="2011" name="Chem. Biol.">
        <title>Biosynthesis of the antimicrobial peptide epilancin 15X and its N-terminal lactate.</title>
        <authorList>
            <person name="Velasquez J.E."/>
            <person name="Zhang X."/>
            <person name="van der Donk W.A."/>
        </authorList>
    </citation>
    <scope>NUCLEOTIDE SEQUENCE</scope>
    <source>
        <strain evidence="13">15X154</strain>
    </source>
</reference>
<dbReference type="InterPro" id="IPR036640">
    <property type="entry name" value="ABC1_TM_sf"/>
</dbReference>
<dbReference type="Gene3D" id="3.40.50.300">
    <property type="entry name" value="P-loop containing nucleotide triphosphate hydrolases"/>
    <property type="match status" value="1"/>
</dbReference>
<evidence type="ECO:0000256" key="4">
    <source>
        <dbReference type="ARBA" id="ARBA00022692"/>
    </source>
</evidence>
<keyword evidence="4 10" id="KW-0812">Transmembrane</keyword>
<evidence type="ECO:0000256" key="3">
    <source>
        <dbReference type="ARBA" id="ARBA00022475"/>
    </source>
</evidence>
<proteinExistence type="predicted"/>
<feature type="transmembrane region" description="Helical" evidence="10">
    <location>
        <begin position="139"/>
        <end position="156"/>
    </location>
</feature>
<name>I6ZHK9_STAEP</name>
<dbReference type="PROSITE" id="PS50929">
    <property type="entry name" value="ABC_TM1F"/>
    <property type="match status" value="1"/>
</dbReference>
<dbReference type="AlphaFoldDB" id="I6ZHK9"/>
<keyword evidence="6" id="KW-0067">ATP-binding</keyword>
<dbReference type="GO" id="GO:0015421">
    <property type="term" value="F:ABC-type oligopeptide transporter activity"/>
    <property type="evidence" value="ECO:0007669"/>
    <property type="project" value="TreeGrafter"/>
</dbReference>
<feature type="transmembrane region" description="Helical" evidence="10">
    <location>
        <begin position="162"/>
        <end position="182"/>
    </location>
</feature>
<dbReference type="PROSITE" id="PS50893">
    <property type="entry name" value="ABC_TRANSPORTER_2"/>
    <property type="match status" value="1"/>
</dbReference>
<sequence>MKTIHNNPLFYLFKKIRWPKKIFFTAIIITSLGSLSELAVPLLTGKFIDILVSNGINYKFISLLTLVFILDALLNGVGMFLLIKAGEKIIYSIRLLLWNKIIYLEVPFFDKNDSGQLISRLTDDTALINNFISRKIPSVIPEMLTLLGSLIMLFVMDWKMTLLTFIIIPLFLLVIIPLSNIIESLSQSTQLEIAKFTGIINRALSAIRLVKISNTENKELITAEKKLNAIYRLNIRHARITAILEPFSNILLIIMIGIILGFGGYRISTGVITSGTLVTMIFYVVQLSSPITSLSTLLTDYKNAKGATKRIFEILKEQQESFNGIPYNKKQSYDLSFSSVYFSYNKKHILKDISFNIPKNKTTAIVGPSGAGKTTIFSLITRMYKIDSGAIKVGNESIYNFNLAEWRENIGYVMQNNSMISGTIKENILYGIKQDVSKDVFEKYVRFSNSHNFIMSLESQYNSEVGESGNKLSGGQKQRINIARNLIKDPEILLLDEATSSLDSDSETKIQKSLNFLSKNRTTIIIAHRLSTIKDADQIIFLDNGKITGIGKHTFLMETHPKYKKFVLNQKLS</sequence>
<feature type="domain" description="ABC transmembrane type-1" evidence="12">
    <location>
        <begin position="24"/>
        <end position="303"/>
    </location>
</feature>
<dbReference type="InterPro" id="IPR003593">
    <property type="entry name" value="AAA+_ATPase"/>
</dbReference>
<dbReference type="PROSITE" id="PS00211">
    <property type="entry name" value="ABC_TRANSPORTER_1"/>
    <property type="match status" value="1"/>
</dbReference>
<gene>
    <name evidence="13" type="primary">elxT</name>
</gene>
<keyword evidence="8 10" id="KW-0472">Membrane</keyword>
<keyword evidence="2" id="KW-0813">Transport</keyword>
<feature type="transmembrane region" description="Helical" evidence="10">
    <location>
        <begin position="60"/>
        <end position="83"/>
    </location>
</feature>
<feature type="domain" description="ABC transporter" evidence="11">
    <location>
        <begin position="335"/>
        <end position="569"/>
    </location>
</feature>
<dbReference type="InterPro" id="IPR003439">
    <property type="entry name" value="ABC_transporter-like_ATP-bd"/>
</dbReference>
<feature type="transmembrane region" description="Helical" evidence="10">
    <location>
        <begin position="21"/>
        <end position="40"/>
    </location>
</feature>
<evidence type="ECO:0000256" key="1">
    <source>
        <dbReference type="ARBA" id="ARBA00004651"/>
    </source>
</evidence>
<dbReference type="Pfam" id="PF00005">
    <property type="entry name" value="ABC_tran"/>
    <property type="match status" value="1"/>
</dbReference>
<dbReference type="GO" id="GO:0005886">
    <property type="term" value="C:plasma membrane"/>
    <property type="evidence" value="ECO:0007669"/>
    <property type="project" value="UniProtKB-SubCell"/>
</dbReference>
<dbReference type="SMART" id="SM00382">
    <property type="entry name" value="AAA"/>
    <property type="match status" value="1"/>
</dbReference>
<dbReference type="PANTHER" id="PTHR43394:SF1">
    <property type="entry name" value="ATP-BINDING CASSETTE SUB-FAMILY B MEMBER 10, MITOCHONDRIAL"/>
    <property type="match status" value="1"/>
</dbReference>
<evidence type="ECO:0000256" key="6">
    <source>
        <dbReference type="ARBA" id="ARBA00022840"/>
    </source>
</evidence>
<dbReference type="InterPro" id="IPR011527">
    <property type="entry name" value="ABC1_TM_dom"/>
</dbReference>
<dbReference type="EMBL" id="JQ979180">
    <property type="protein sequence ID" value="AFN69431.1"/>
    <property type="molecule type" value="Genomic_DNA"/>
</dbReference>